<protein>
    <submittedName>
        <fullName evidence="2">Uncharacterized protein</fullName>
    </submittedName>
</protein>
<evidence type="ECO:0000313" key="3">
    <source>
        <dbReference type="Proteomes" id="UP000004001"/>
    </source>
</evidence>
<comment type="caution">
    <text evidence="2">The sequence shown here is derived from an EMBL/GenBank/DDBJ whole genome shotgun (WGS) entry which is preliminary data.</text>
</comment>
<proteinExistence type="predicted"/>
<evidence type="ECO:0000313" key="2">
    <source>
        <dbReference type="EMBL" id="EFA98103.1"/>
    </source>
</evidence>
<organism evidence="2 3">
    <name type="scientific">Hoylesella timonensis CRIS 5C-B1</name>
    <dbReference type="NCBI Taxonomy" id="679189"/>
    <lineage>
        <taxon>Bacteria</taxon>
        <taxon>Pseudomonadati</taxon>
        <taxon>Bacteroidota</taxon>
        <taxon>Bacteroidia</taxon>
        <taxon>Bacteroidales</taxon>
        <taxon>Prevotellaceae</taxon>
        <taxon>Hoylesella</taxon>
    </lineage>
</organism>
<dbReference type="Proteomes" id="UP000004001">
    <property type="component" value="Unassembled WGS sequence"/>
</dbReference>
<dbReference type="AlphaFoldDB" id="D1VY30"/>
<evidence type="ECO:0000256" key="1">
    <source>
        <dbReference type="SAM" id="SignalP"/>
    </source>
</evidence>
<keyword evidence="3" id="KW-1185">Reference proteome</keyword>
<gene>
    <name evidence="2" type="ORF">HMPREF9019_2018</name>
</gene>
<keyword evidence="1" id="KW-0732">Signal</keyword>
<accession>D1VY30</accession>
<sequence>MNTLIFKRMKKFLLMFVAVVASLTAQAQLSNTTATWSKSITPVTDATKLSGIHTVVAADGSVFVTGTYNQEVTFGTSSLDPDGLTPAYLAKYDANGNEKWAVGLVGNSLITDLATDADGNVYLLGTLAEDVTFESVDGNSQSVQGMKVDGALTPTRRAAFIAKYDKDGNLKVVHTIEATPDAELMASGIYSNTEVKVIPSQLAVVGSKVYLSCRYLGDVKFDNVSWKGCYTGFPGAFMQDNASFGLLTLDAADLKNATSVATIGAMEKQSETQSLVADFAFTVSGDCVYISAIGDGKLVLETAKGEDKFEMKNDNGNLARAFILASIQGSQVVVKDYHTPTEATLAPNYSISGMKVSDGKLYMCGTVEGHNPLVATCPEVVGAAVFAAQLNVNDLSVNWCTTDSYDEGEVKTYTQQVSGMVENKGELLLATFVEQKSDRKVVNYLNYWFTADGKIKPAANDAVASMATNNNVVAVVTKADKTTTVSMYPKKVVTGVQSIIANPSEPTYVYNLRGQYVGRTCQGLPAGVYMVKTGKQVQKVVVK</sequence>
<dbReference type="EMBL" id="ADEF01000015">
    <property type="protein sequence ID" value="EFA98103.1"/>
    <property type="molecule type" value="Genomic_DNA"/>
</dbReference>
<name>D1VY30_9BACT</name>
<feature type="signal peptide" evidence="1">
    <location>
        <begin position="1"/>
        <end position="27"/>
    </location>
</feature>
<dbReference type="SUPFAM" id="SSF101898">
    <property type="entry name" value="NHL repeat"/>
    <property type="match status" value="1"/>
</dbReference>
<feature type="chain" id="PRO_5003027372" evidence="1">
    <location>
        <begin position="28"/>
        <end position="543"/>
    </location>
</feature>
<dbReference type="eggNOG" id="ENOG50338D2">
    <property type="taxonomic scope" value="Bacteria"/>
</dbReference>
<reference evidence="2 3" key="1">
    <citation type="submission" date="2009-12" db="EMBL/GenBank/DDBJ databases">
        <title>Genome Sequence of Prevotella timonensis CRIS 5C-B1.</title>
        <authorList>
            <person name="Durkin A.S."/>
            <person name="Madupu R."/>
            <person name="Torralba M."/>
            <person name="Methe B."/>
            <person name="Sutton G."/>
            <person name="Strausberg R.L."/>
            <person name="Nelson K.E."/>
        </authorList>
    </citation>
    <scope>NUCLEOTIDE SEQUENCE [LARGE SCALE GENOMIC DNA]</scope>
    <source>
        <strain evidence="2 3">CRIS 5C-B1</strain>
    </source>
</reference>